<evidence type="ECO:0000313" key="1">
    <source>
        <dbReference type="EMBL" id="SIT24130.1"/>
    </source>
</evidence>
<dbReference type="SUPFAM" id="SSF49464">
    <property type="entry name" value="Carboxypeptidase regulatory domain-like"/>
    <property type="match status" value="1"/>
</dbReference>
<gene>
    <name evidence="1" type="ORF">SAMN05421788_10674</name>
</gene>
<sequence>MGKAEIGVILHTLIKQIMKTTRILGAACLFAVLACMGCKKSSSPTVEPPLPYTPEPVTATISGRVIDENKLPVSGAVVTAGSVSDTTGVDGLFIINNASVDKNAGFVKVVKDSFYLGAKTIVVRSGKDNNVSIQLIKKTVAGTFAASSGGTVTVPASGGNIQFQAGSVVNAASNAAYTGNVSVSAFFFDPTAEGFDNIIPGTLRGTTTNNIETGLQSFSMMAVELTGDNGEKLQLADGKPATITFAIPADIRSKAPNNIPLWYLDETSGLWKEEGEATRKGDTYVGTVKHFSYWNCDAPFAVIDFSATITDKNGIALKGGKVVFTTSDSTVNYGAGNINDDGFTGGKIPAMAILTMIIYDKCGSQVYRKSVGPFAGATPLGTIVVDATTTAVTISGSVVNCSGGAVADGYVTVELENVFYRTNITNGSFSLLVNRCNNTPVTATVTAYDPASAQSGEAAKVAVSGTSVNAGVITVCGTVYDQYVYYTVNGQNYGITAPPFNMKVTASIYGYGNGVYDTVTELRATSAENEYRYFYLAFRGGAYPGVKAWSGFYPYDNSDTYFVQKGNADVIVTEYGSTGTGYIVGSFTGNVSDSNNNSKVYPISCRFRLKR</sequence>
<dbReference type="OrthoDB" id="973965at2"/>
<keyword evidence="2" id="KW-1185">Reference proteome</keyword>
<proteinExistence type="predicted"/>
<dbReference type="Proteomes" id="UP000186917">
    <property type="component" value="Unassembled WGS sequence"/>
</dbReference>
<accession>A0A1N7QMK7</accession>
<dbReference type="PROSITE" id="PS51257">
    <property type="entry name" value="PROKAR_LIPOPROTEIN"/>
    <property type="match status" value="1"/>
</dbReference>
<reference evidence="2" key="1">
    <citation type="submission" date="2017-01" db="EMBL/GenBank/DDBJ databases">
        <authorList>
            <person name="Varghese N."/>
            <person name="Submissions S."/>
        </authorList>
    </citation>
    <scope>NUCLEOTIDE SEQUENCE [LARGE SCALE GENOMIC DNA]</scope>
    <source>
        <strain evidence="2">DSM 21054</strain>
    </source>
</reference>
<dbReference type="AlphaFoldDB" id="A0A1N7QMK7"/>
<protein>
    <submittedName>
        <fullName evidence="1">Uncharacterized protein family UPF0560</fullName>
    </submittedName>
</protein>
<evidence type="ECO:0000313" key="2">
    <source>
        <dbReference type="Proteomes" id="UP000186917"/>
    </source>
</evidence>
<dbReference type="STRING" id="477680.SAMN05421788_10674"/>
<name>A0A1N7QMK7_9BACT</name>
<organism evidence="1 2">
    <name type="scientific">Filimonas lacunae</name>
    <dbReference type="NCBI Taxonomy" id="477680"/>
    <lineage>
        <taxon>Bacteria</taxon>
        <taxon>Pseudomonadati</taxon>
        <taxon>Bacteroidota</taxon>
        <taxon>Chitinophagia</taxon>
        <taxon>Chitinophagales</taxon>
        <taxon>Chitinophagaceae</taxon>
        <taxon>Filimonas</taxon>
    </lineage>
</organism>
<dbReference type="EMBL" id="FTOR01000006">
    <property type="protein sequence ID" value="SIT24130.1"/>
    <property type="molecule type" value="Genomic_DNA"/>
</dbReference>
<dbReference type="InterPro" id="IPR008969">
    <property type="entry name" value="CarboxyPept-like_regulatory"/>
</dbReference>